<gene>
    <name evidence="2" type="primary">yabJ_1</name>
    <name evidence="2" type="ORF">CLHOM_03900</name>
</gene>
<comment type="similarity">
    <text evidence="1">Belongs to the RutC family.</text>
</comment>
<organism evidence="2 3">
    <name type="scientific">Clostridium homopropionicum DSM 5847</name>
    <dbReference type="NCBI Taxonomy" id="1121318"/>
    <lineage>
        <taxon>Bacteria</taxon>
        <taxon>Bacillati</taxon>
        <taxon>Bacillota</taxon>
        <taxon>Clostridia</taxon>
        <taxon>Eubacteriales</taxon>
        <taxon>Clostridiaceae</taxon>
        <taxon>Clostridium</taxon>
    </lineage>
</organism>
<evidence type="ECO:0000313" key="2">
    <source>
        <dbReference type="EMBL" id="KOA21260.1"/>
    </source>
</evidence>
<dbReference type="InterPro" id="IPR019897">
    <property type="entry name" value="RidA_CS"/>
</dbReference>
<dbReference type="InterPro" id="IPR006175">
    <property type="entry name" value="YjgF/YER057c/UK114"/>
</dbReference>
<dbReference type="NCBIfam" id="TIGR00004">
    <property type="entry name" value="Rid family detoxifying hydrolase"/>
    <property type="match status" value="1"/>
</dbReference>
<dbReference type="Pfam" id="PF01042">
    <property type="entry name" value="Ribonuc_L-PSP"/>
    <property type="match status" value="1"/>
</dbReference>
<dbReference type="PANTHER" id="PTHR11803:SF39">
    <property type="entry name" value="2-IMINOBUTANOATE_2-IMINOPROPANOATE DEAMINASE"/>
    <property type="match status" value="1"/>
</dbReference>
<dbReference type="RefSeq" id="WP_052219989.1">
    <property type="nucleotide sequence ID" value="NZ_LHUR01000010.1"/>
</dbReference>
<evidence type="ECO:0000313" key="3">
    <source>
        <dbReference type="Proteomes" id="UP000037043"/>
    </source>
</evidence>
<protein>
    <submittedName>
        <fullName evidence="2">2-iminobutanoate/2-iminopropanoate deaminase</fullName>
        <ecNumber evidence="2">3.5.99.10</ecNumber>
    </submittedName>
</protein>
<dbReference type="Gene3D" id="3.30.1330.40">
    <property type="entry name" value="RutC-like"/>
    <property type="match status" value="1"/>
</dbReference>
<dbReference type="PATRIC" id="fig|1121318.3.peg.395"/>
<dbReference type="PANTHER" id="PTHR11803">
    <property type="entry name" value="2-IMINOBUTANOATE/2-IMINOPROPANOATE DEAMINASE RIDA"/>
    <property type="match status" value="1"/>
</dbReference>
<name>A0A0L6ZE62_9CLOT</name>
<keyword evidence="3" id="KW-1185">Reference proteome</keyword>
<dbReference type="GO" id="GO:0120241">
    <property type="term" value="F:2-iminobutanoate/2-iminopropanoate deaminase"/>
    <property type="evidence" value="ECO:0007669"/>
    <property type="project" value="UniProtKB-EC"/>
</dbReference>
<dbReference type="STRING" id="36844.SAMN04488501_107136"/>
<dbReference type="Proteomes" id="UP000037043">
    <property type="component" value="Unassembled WGS sequence"/>
</dbReference>
<dbReference type="InterPro" id="IPR035959">
    <property type="entry name" value="RutC-like_sf"/>
</dbReference>
<reference evidence="3" key="1">
    <citation type="submission" date="2015-08" db="EMBL/GenBank/DDBJ databases">
        <title>Genome sequence of the strict anaerobe Clostridium homopropionicum LuHBu1 (DSM 5847T).</title>
        <authorList>
            <person name="Poehlein A."/>
            <person name="Beck M."/>
            <person name="Schiel-Bengelsdorf B."/>
            <person name="Bengelsdorf F.R."/>
            <person name="Daniel R."/>
            <person name="Duerre P."/>
        </authorList>
    </citation>
    <scope>NUCLEOTIDE SEQUENCE [LARGE SCALE GENOMIC DNA]</scope>
    <source>
        <strain evidence="3">DSM 5847</strain>
    </source>
</reference>
<dbReference type="EC" id="3.5.99.10" evidence="2"/>
<accession>A0A0L6ZE62</accession>
<dbReference type="EMBL" id="LHUR01000010">
    <property type="protein sequence ID" value="KOA21260.1"/>
    <property type="molecule type" value="Genomic_DNA"/>
</dbReference>
<keyword evidence="2" id="KW-0378">Hydrolase</keyword>
<dbReference type="PROSITE" id="PS01094">
    <property type="entry name" value="UPF0076"/>
    <property type="match status" value="1"/>
</dbReference>
<dbReference type="CDD" id="cd00448">
    <property type="entry name" value="YjgF_YER057c_UK114_family"/>
    <property type="match status" value="1"/>
</dbReference>
<sequence>MRKQIVYTKNAPAAIGPYSQGVIIGNLLFTSGQIPINPATGELVNDDIAMATERVMENIKAILEEAGTTLENVVKTTILLNDMNDFQKVNEIYGKYFTNEQPARSCFQAAKLPKDALVEIEVVAAIE</sequence>
<dbReference type="GO" id="GO:0005829">
    <property type="term" value="C:cytosol"/>
    <property type="evidence" value="ECO:0007669"/>
    <property type="project" value="TreeGrafter"/>
</dbReference>
<dbReference type="FunFam" id="3.30.1330.40:FF:000001">
    <property type="entry name" value="L-PSP family endoribonuclease"/>
    <property type="match status" value="1"/>
</dbReference>
<evidence type="ECO:0000256" key="1">
    <source>
        <dbReference type="ARBA" id="ARBA00010552"/>
    </source>
</evidence>
<dbReference type="InterPro" id="IPR006056">
    <property type="entry name" value="RidA"/>
</dbReference>
<dbReference type="SUPFAM" id="SSF55298">
    <property type="entry name" value="YjgF-like"/>
    <property type="match status" value="1"/>
</dbReference>
<comment type="caution">
    <text evidence="2">The sequence shown here is derived from an EMBL/GenBank/DDBJ whole genome shotgun (WGS) entry which is preliminary data.</text>
</comment>
<proteinExistence type="inferred from homology"/>
<dbReference type="AlphaFoldDB" id="A0A0L6ZE62"/>